<name>A0A1K2HZJ0_9HYPH</name>
<dbReference type="InterPro" id="IPR003439">
    <property type="entry name" value="ABC_transporter-like_ATP-bd"/>
</dbReference>
<evidence type="ECO:0000256" key="4">
    <source>
        <dbReference type="ARBA" id="ARBA00022741"/>
    </source>
</evidence>
<dbReference type="SUPFAM" id="SSF52540">
    <property type="entry name" value="P-loop containing nucleoside triphosphate hydrolases"/>
    <property type="match status" value="1"/>
</dbReference>
<dbReference type="STRING" id="665118.SAMN02983003_2105"/>
<dbReference type="GO" id="GO:0055052">
    <property type="term" value="C:ATP-binding cassette (ABC) transporter complex, substrate-binding subunit-containing"/>
    <property type="evidence" value="ECO:0007669"/>
    <property type="project" value="TreeGrafter"/>
</dbReference>
<dbReference type="AlphaFoldDB" id="A0A1K2HZJ0"/>
<dbReference type="Gene3D" id="2.40.50.140">
    <property type="entry name" value="Nucleic acid-binding proteins"/>
    <property type="match status" value="1"/>
</dbReference>
<reference evidence="7 8" key="1">
    <citation type="submission" date="2016-11" db="EMBL/GenBank/DDBJ databases">
        <authorList>
            <person name="Jaros S."/>
            <person name="Januszkiewicz K."/>
            <person name="Wedrychowicz H."/>
        </authorList>
    </citation>
    <scope>NUCLEOTIDE SEQUENCE [LARGE SCALE GENOMIC DNA]</scope>
    <source>
        <strain evidence="7 8">ATCC 23634</strain>
    </source>
</reference>
<keyword evidence="4" id="KW-0547">Nucleotide-binding</keyword>
<evidence type="ECO:0000256" key="5">
    <source>
        <dbReference type="ARBA" id="ARBA00022840"/>
    </source>
</evidence>
<evidence type="ECO:0000256" key="1">
    <source>
        <dbReference type="ARBA" id="ARBA00004417"/>
    </source>
</evidence>
<comment type="similarity">
    <text evidence="2">Belongs to the ABC transporter superfamily.</text>
</comment>
<dbReference type="RefSeq" id="WP_072342442.1">
    <property type="nucleotide sequence ID" value="NZ_FPKU01000002.1"/>
</dbReference>
<dbReference type="InterPro" id="IPR017871">
    <property type="entry name" value="ABC_transporter-like_CS"/>
</dbReference>
<keyword evidence="5 7" id="KW-0067">ATP-binding</keyword>
<comment type="subcellular location">
    <subcellularLocation>
        <location evidence="1">Cell inner membrane</location>
        <topology evidence="1">Peripheral membrane protein</topology>
    </subcellularLocation>
</comment>
<dbReference type="Pfam" id="PF08402">
    <property type="entry name" value="TOBE_2"/>
    <property type="match status" value="1"/>
</dbReference>
<evidence type="ECO:0000313" key="8">
    <source>
        <dbReference type="Proteomes" id="UP000183447"/>
    </source>
</evidence>
<dbReference type="InterPro" id="IPR027417">
    <property type="entry name" value="P-loop_NTPase"/>
</dbReference>
<feature type="domain" description="ABC transporter" evidence="6">
    <location>
        <begin position="4"/>
        <end position="234"/>
    </location>
</feature>
<dbReference type="PANTHER" id="PTHR43875">
    <property type="entry name" value="MALTODEXTRIN IMPORT ATP-BINDING PROTEIN MSMX"/>
    <property type="match status" value="1"/>
</dbReference>
<dbReference type="SMART" id="SM00382">
    <property type="entry name" value="AAA"/>
    <property type="match status" value="1"/>
</dbReference>
<dbReference type="InterPro" id="IPR012340">
    <property type="entry name" value="NA-bd_OB-fold"/>
</dbReference>
<dbReference type="GO" id="GO:0140359">
    <property type="term" value="F:ABC-type transporter activity"/>
    <property type="evidence" value="ECO:0007669"/>
    <property type="project" value="InterPro"/>
</dbReference>
<evidence type="ECO:0000259" key="6">
    <source>
        <dbReference type="PROSITE" id="PS50893"/>
    </source>
</evidence>
<dbReference type="GO" id="GO:0016887">
    <property type="term" value="F:ATP hydrolysis activity"/>
    <property type="evidence" value="ECO:0007669"/>
    <property type="project" value="InterPro"/>
</dbReference>
<evidence type="ECO:0000313" key="7">
    <source>
        <dbReference type="EMBL" id="SFZ84595.1"/>
    </source>
</evidence>
<proteinExistence type="inferred from homology"/>
<protein>
    <submittedName>
        <fullName evidence="7">Multiple sugar transport system ATP-binding protein</fullName>
    </submittedName>
</protein>
<dbReference type="InterPro" id="IPR003593">
    <property type="entry name" value="AAA+_ATPase"/>
</dbReference>
<gene>
    <name evidence="7" type="ORF">SAMN02983003_2105</name>
</gene>
<evidence type="ECO:0000256" key="3">
    <source>
        <dbReference type="ARBA" id="ARBA00022448"/>
    </source>
</evidence>
<dbReference type="SUPFAM" id="SSF50331">
    <property type="entry name" value="MOP-like"/>
    <property type="match status" value="1"/>
</dbReference>
<dbReference type="PROSITE" id="PS50893">
    <property type="entry name" value="ABC_TRANSPORTER_2"/>
    <property type="match status" value="1"/>
</dbReference>
<dbReference type="Pfam" id="PF00005">
    <property type="entry name" value="ABC_tran"/>
    <property type="match status" value="1"/>
</dbReference>
<keyword evidence="7" id="KW-0762">Sugar transport</keyword>
<dbReference type="Proteomes" id="UP000183447">
    <property type="component" value="Unassembled WGS sequence"/>
</dbReference>
<keyword evidence="3" id="KW-0813">Transport</keyword>
<dbReference type="InterPro" id="IPR013611">
    <property type="entry name" value="Transp-assoc_OB_typ2"/>
</dbReference>
<dbReference type="GO" id="GO:0005524">
    <property type="term" value="F:ATP binding"/>
    <property type="evidence" value="ECO:0007669"/>
    <property type="project" value="UniProtKB-KW"/>
</dbReference>
<dbReference type="GO" id="GO:0008643">
    <property type="term" value="P:carbohydrate transport"/>
    <property type="evidence" value="ECO:0007669"/>
    <property type="project" value="InterPro"/>
</dbReference>
<dbReference type="CDD" id="cd03301">
    <property type="entry name" value="ABC_MalK_N"/>
    <property type="match status" value="1"/>
</dbReference>
<dbReference type="OrthoDB" id="7817850at2"/>
<dbReference type="Gene3D" id="3.40.50.300">
    <property type="entry name" value="P-loop containing nucleotide triphosphate hydrolases"/>
    <property type="match status" value="1"/>
</dbReference>
<sequence>MTRLSISGLRKSFGVVDVLKSVDIEVEDNGFLVLLGPSGCGKSTLLNVIAGLERATAGSIRIDDRDITDVEAKDRDIAMVFQSYALYPSMSVARNITFSMEVRGVPRAERRKAAETVAASLQIEHLLDRRPAQLSGGQRQRVAIGRALVRSPKIFLFDEPLSNLDTQLRLETRALIKRLHQRVGATSVYVTHDQSEAMTLATRIAVMAKGEVAQFGTPAEIYARPASVFVARFVGSPPMNFLAGTIVGEGAGRTLQLDGFADIAPVALEATGLPVSPGHAVTVGIRPDRIVIGEGASRDGLRLLATIDLVEETGTDVLVYLKVGGLELIARQPPEARLTPGTSVPILLPVKDLHLFDRETELRIGF</sequence>
<dbReference type="PANTHER" id="PTHR43875:SF14">
    <property type="entry name" value="ABC TRANSPORTER ATP-BINDING PROTEIN"/>
    <property type="match status" value="1"/>
</dbReference>
<dbReference type="NCBIfam" id="NF008653">
    <property type="entry name" value="PRK11650.1"/>
    <property type="match status" value="1"/>
</dbReference>
<keyword evidence="8" id="KW-1185">Reference proteome</keyword>
<evidence type="ECO:0000256" key="2">
    <source>
        <dbReference type="ARBA" id="ARBA00005417"/>
    </source>
</evidence>
<organism evidence="7 8">
    <name type="scientific">Devosia enhydra</name>
    <dbReference type="NCBI Taxonomy" id="665118"/>
    <lineage>
        <taxon>Bacteria</taxon>
        <taxon>Pseudomonadati</taxon>
        <taxon>Pseudomonadota</taxon>
        <taxon>Alphaproteobacteria</taxon>
        <taxon>Hyphomicrobiales</taxon>
        <taxon>Devosiaceae</taxon>
        <taxon>Devosia</taxon>
    </lineage>
</organism>
<dbReference type="InterPro" id="IPR015855">
    <property type="entry name" value="ABC_transpr_MalK-like"/>
</dbReference>
<dbReference type="Gene3D" id="2.40.50.100">
    <property type="match status" value="1"/>
</dbReference>
<dbReference type="PROSITE" id="PS00211">
    <property type="entry name" value="ABC_TRANSPORTER_1"/>
    <property type="match status" value="1"/>
</dbReference>
<dbReference type="InterPro" id="IPR008995">
    <property type="entry name" value="Mo/tungstate-bd_C_term_dom"/>
</dbReference>
<dbReference type="EMBL" id="FPKU01000002">
    <property type="protein sequence ID" value="SFZ84595.1"/>
    <property type="molecule type" value="Genomic_DNA"/>
</dbReference>
<dbReference type="FunFam" id="3.40.50.300:FF:000042">
    <property type="entry name" value="Maltose/maltodextrin ABC transporter, ATP-binding protein"/>
    <property type="match status" value="1"/>
</dbReference>
<accession>A0A1K2HZJ0</accession>
<dbReference type="InterPro" id="IPR047641">
    <property type="entry name" value="ABC_transpr_MalK/UgpC-like"/>
</dbReference>